<evidence type="ECO:0000259" key="2">
    <source>
        <dbReference type="Pfam" id="PF01408"/>
    </source>
</evidence>
<dbReference type="GO" id="GO:0000166">
    <property type="term" value="F:nucleotide binding"/>
    <property type="evidence" value="ECO:0007669"/>
    <property type="project" value="InterPro"/>
</dbReference>
<dbReference type="PANTHER" id="PTHR43818">
    <property type="entry name" value="BCDNA.GH03377"/>
    <property type="match status" value="1"/>
</dbReference>
<dbReference type="AlphaFoldDB" id="A0A517VQ84"/>
<feature type="domain" description="3-keto-alpha-glucoside-1,2-lyase/3-keto-2-hydroxy-glucal hydratase" evidence="3">
    <location>
        <begin position="370"/>
        <end position="557"/>
    </location>
</feature>
<dbReference type="EMBL" id="CP037920">
    <property type="protein sequence ID" value="QDT95178.1"/>
    <property type="molecule type" value="Genomic_DNA"/>
</dbReference>
<dbReference type="PANTHER" id="PTHR43818:SF9">
    <property type="entry name" value="HYPOTHETICAL OXIDOREDUCTASE"/>
    <property type="match status" value="1"/>
</dbReference>
<evidence type="ECO:0000313" key="5">
    <source>
        <dbReference type="Proteomes" id="UP000318704"/>
    </source>
</evidence>
<feature type="chain" id="PRO_5022092767" evidence="1">
    <location>
        <begin position="31"/>
        <end position="564"/>
    </location>
</feature>
<dbReference type="RefSeq" id="WP_197998730.1">
    <property type="nucleotide sequence ID" value="NZ_CP037920.1"/>
</dbReference>
<dbReference type="SUPFAM" id="SSF51735">
    <property type="entry name" value="NAD(P)-binding Rossmann-fold domains"/>
    <property type="match status" value="1"/>
</dbReference>
<evidence type="ECO:0000313" key="4">
    <source>
        <dbReference type="EMBL" id="QDT95178.1"/>
    </source>
</evidence>
<protein>
    <submittedName>
        <fullName evidence="4">Oxidoreductase family, NAD-binding Rossmann fold</fullName>
    </submittedName>
</protein>
<feature type="signal peptide" evidence="1">
    <location>
        <begin position="1"/>
        <end position="30"/>
    </location>
</feature>
<reference evidence="4 5" key="1">
    <citation type="submission" date="2019-03" db="EMBL/GenBank/DDBJ databases">
        <title>Deep-cultivation of Planctomycetes and their phenomic and genomic characterization uncovers novel biology.</title>
        <authorList>
            <person name="Wiegand S."/>
            <person name="Jogler M."/>
            <person name="Boedeker C."/>
            <person name="Pinto D."/>
            <person name="Vollmers J."/>
            <person name="Rivas-Marin E."/>
            <person name="Kohn T."/>
            <person name="Peeters S.H."/>
            <person name="Heuer A."/>
            <person name="Rast P."/>
            <person name="Oberbeckmann S."/>
            <person name="Bunk B."/>
            <person name="Jeske O."/>
            <person name="Meyerdierks A."/>
            <person name="Storesund J.E."/>
            <person name="Kallscheuer N."/>
            <person name="Luecker S."/>
            <person name="Lage O.M."/>
            <person name="Pohl T."/>
            <person name="Merkel B.J."/>
            <person name="Hornburger P."/>
            <person name="Mueller R.-W."/>
            <person name="Bruemmer F."/>
            <person name="Labrenz M."/>
            <person name="Spormann A.M."/>
            <person name="Op den Camp H."/>
            <person name="Overmann J."/>
            <person name="Amann R."/>
            <person name="Jetten M.S.M."/>
            <person name="Mascher T."/>
            <person name="Medema M.H."/>
            <person name="Devos D.P."/>
            <person name="Kaster A.-K."/>
            <person name="Ovreas L."/>
            <person name="Rohde M."/>
            <person name="Galperin M.Y."/>
            <person name="Jogler C."/>
        </authorList>
    </citation>
    <scope>NUCLEOTIDE SEQUENCE [LARGE SCALE GENOMIC DNA]</scope>
    <source>
        <strain evidence="4 5">V144</strain>
    </source>
</reference>
<accession>A0A517VQ84</accession>
<organism evidence="4 5">
    <name type="scientific">Gimesia aquarii</name>
    <dbReference type="NCBI Taxonomy" id="2527964"/>
    <lineage>
        <taxon>Bacteria</taxon>
        <taxon>Pseudomonadati</taxon>
        <taxon>Planctomycetota</taxon>
        <taxon>Planctomycetia</taxon>
        <taxon>Planctomycetales</taxon>
        <taxon>Planctomycetaceae</taxon>
        <taxon>Gimesia</taxon>
    </lineage>
</organism>
<dbReference type="Pfam" id="PF06439">
    <property type="entry name" value="3keto-disac_hyd"/>
    <property type="match status" value="1"/>
</dbReference>
<evidence type="ECO:0000256" key="1">
    <source>
        <dbReference type="SAM" id="SignalP"/>
    </source>
</evidence>
<dbReference type="InterPro" id="IPR036291">
    <property type="entry name" value="NAD(P)-bd_dom_sf"/>
</dbReference>
<proteinExistence type="predicted"/>
<gene>
    <name evidence="4" type="ORF">V144x_06180</name>
</gene>
<dbReference type="InterPro" id="IPR050463">
    <property type="entry name" value="Gfo/Idh/MocA_oxidrdct_glycsds"/>
</dbReference>
<dbReference type="KEGG" id="gaw:V144x_06180"/>
<evidence type="ECO:0000259" key="3">
    <source>
        <dbReference type="Pfam" id="PF06439"/>
    </source>
</evidence>
<dbReference type="GO" id="GO:0016787">
    <property type="term" value="F:hydrolase activity"/>
    <property type="evidence" value="ECO:0007669"/>
    <property type="project" value="InterPro"/>
</dbReference>
<dbReference type="InterPro" id="IPR010496">
    <property type="entry name" value="AL/BT2_dom"/>
</dbReference>
<dbReference type="Gene3D" id="2.60.120.560">
    <property type="entry name" value="Exo-inulinase, domain 1"/>
    <property type="match status" value="1"/>
</dbReference>
<dbReference type="Gene3D" id="3.40.50.720">
    <property type="entry name" value="NAD(P)-binding Rossmann-like Domain"/>
    <property type="match status" value="1"/>
</dbReference>
<feature type="domain" description="Gfo/Idh/MocA-like oxidoreductase N-terminal" evidence="2">
    <location>
        <begin position="84"/>
        <end position="164"/>
    </location>
</feature>
<dbReference type="InterPro" id="IPR000683">
    <property type="entry name" value="Gfo/Idh/MocA-like_OxRdtase_N"/>
</dbReference>
<dbReference type="Pfam" id="PF01408">
    <property type="entry name" value="GFO_IDH_MocA"/>
    <property type="match status" value="1"/>
</dbReference>
<dbReference type="Proteomes" id="UP000318704">
    <property type="component" value="Chromosome"/>
</dbReference>
<sequence length="564" mass="60888" precursor="true">MNSGLLKRLFSLTTLLLLVLSVAFNSSLMAAEAKKELKAGIIGLDTSHAIAFTKMLNTGTPEGELAGVRIVAAYPKGSPDIESSVSRVPKYTEEVKKMGVEIVGSIDDLLKKVDVVFLETNDGRPHLEQAIPVFQAGKPVFIDKPIAGSLTDAVALFELSRKYNTPMFSSSSLRFSKGAQRLRNGKEGKITKCSTHSPCSLEKTHPSLFWYGIHGVETLFTVMGPGCQSVKRTVSNADRDEVVGRWAGGRVGQFSGVRKGAPKGYGGTAVGENGEVAVGGYDGYKPLLVEIVKFFRSGKPPVSEEETLEIYSFMEAADESKRQGGAEVTLASVLEKAERAANKKLAKLDLAGGSVSATDNKLSAAEKAAGWKLLFNGKNYAGWKCNNGKPIAAPIEDGALVPYKSGGYLIVYDKAFSDFKFKCDVKMPKECNSGIFFRIGNLKDPVQTGFEAQILSGKGTGMHDFGAIYDLVAPAENRASAPGEWTSIEITCQGPHISVAVNGKVVASLDADEWTQPGKRLDGSKHKFKTAVKDFPRKGYLGFQDHGHKVWYKNVKLLDLSKKK</sequence>
<name>A0A517VQ84_9PLAN</name>
<keyword evidence="1" id="KW-0732">Signal</keyword>